<proteinExistence type="predicted"/>
<reference evidence="2 3" key="1">
    <citation type="submission" date="2024-04" db="EMBL/GenBank/DDBJ databases">
        <title>Novel genus in family Flammeovirgaceae.</title>
        <authorList>
            <person name="Nguyen T.H."/>
            <person name="Vuong T.Q."/>
            <person name="Le H."/>
            <person name="Kim S.-G."/>
        </authorList>
    </citation>
    <scope>NUCLEOTIDE SEQUENCE [LARGE SCALE GENOMIC DNA]</scope>
    <source>
        <strain evidence="2 3">JCM 23209</strain>
    </source>
</reference>
<evidence type="ECO:0000313" key="3">
    <source>
        <dbReference type="Proteomes" id="UP001403385"/>
    </source>
</evidence>
<evidence type="ECO:0000256" key="1">
    <source>
        <dbReference type="SAM" id="Coils"/>
    </source>
</evidence>
<dbReference type="AlphaFoldDB" id="A0AAW9S9B6"/>
<name>A0AAW9S9B6_9BACT</name>
<sequence length="695" mass="78672">MFIVSESGNPKNFIQVPPLGLPKDAYVVDFYRSQEHADEQYGKADKGYDGAFGFDRYEKANVGEGNILEYTKLTSIQRQEKNFGSNYDYLCPHLSIWPPNVQGNYQNTKNIVDIVVNLEPGQGFHDKCGKQATAKLISSDPSIVTINGGADTSVTLKIESEKQRKQRRKAGIKLSLPTIRLECLKPFAKEVYITAMISNKEVGKLVLYPNEQRYIAIVQPVYLTFGAAKSHSKVPTSSIPDIREAQLKDYLNKKSLNQAFIYSEIASTTHQLTLLGADVQKYYTTESSGNKFMTSVDAQRKEFIKFVMGELARFLNPQRAIDRKGKEQAYKNNNVYQAMVDFVNEFTRLSGYNTQAHGTADELRAAQAAQANKSFKKAWNDPLINNGTNGKYDVFLQEERKMLNQMTQAGVSDLHGFPLKDDLHDAEPYKYVYVFYCPDLFAAYKAGGNPTDKVNGFTLNGDGITFMFSNGFGSVDEIVHEVAHGLGLSHTFDGQALGNGKIEDQRSREEVEAEIKQLDKKIDLLKDNIQSYQDKNQAMQALHYSLEEYHRYNTLGGRYRSCLAPITLQDFRGYSTFRQRIQDIQQLITQEDNIALVSIGGLNTDPAKEAAAWVTKESELEVEQNRLEQLKVEKKKVPKEKSKGKEVGLSLTQENYMDYAGTNSNFERKSLYKWQWDELRKEGSGKKFLLLLENI</sequence>
<dbReference type="SUPFAM" id="SSF55486">
    <property type="entry name" value="Metalloproteases ('zincins'), catalytic domain"/>
    <property type="match status" value="1"/>
</dbReference>
<keyword evidence="1" id="KW-0175">Coiled coil</keyword>
<dbReference type="RefSeq" id="WP_346821800.1">
    <property type="nucleotide sequence ID" value="NZ_JBDKWZ010000007.1"/>
</dbReference>
<feature type="coiled-coil region" evidence="1">
    <location>
        <begin position="501"/>
        <end position="542"/>
    </location>
</feature>
<keyword evidence="3" id="KW-1185">Reference proteome</keyword>
<dbReference type="EMBL" id="JBDKWZ010000007">
    <property type="protein sequence ID" value="MEN7549028.1"/>
    <property type="molecule type" value="Genomic_DNA"/>
</dbReference>
<comment type="caution">
    <text evidence="2">The sequence shown here is derived from an EMBL/GenBank/DDBJ whole genome shotgun (WGS) entry which is preliminary data.</text>
</comment>
<protein>
    <submittedName>
        <fullName evidence="2">Uncharacterized protein</fullName>
    </submittedName>
</protein>
<gene>
    <name evidence="2" type="ORF">AAG747_13980</name>
</gene>
<accession>A0AAW9S9B6</accession>
<evidence type="ECO:0000313" key="2">
    <source>
        <dbReference type="EMBL" id="MEN7549028.1"/>
    </source>
</evidence>
<organism evidence="2 3">
    <name type="scientific">Rapidithrix thailandica</name>
    <dbReference type="NCBI Taxonomy" id="413964"/>
    <lineage>
        <taxon>Bacteria</taxon>
        <taxon>Pseudomonadati</taxon>
        <taxon>Bacteroidota</taxon>
        <taxon>Cytophagia</taxon>
        <taxon>Cytophagales</taxon>
        <taxon>Flammeovirgaceae</taxon>
        <taxon>Rapidithrix</taxon>
    </lineage>
</organism>
<dbReference type="Proteomes" id="UP001403385">
    <property type="component" value="Unassembled WGS sequence"/>
</dbReference>